<dbReference type="InterPro" id="IPR017740">
    <property type="entry name" value="TssA-like"/>
</dbReference>
<dbReference type="Proteomes" id="UP000075787">
    <property type="component" value="Unassembled WGS sequence"/>
</dbReference>
<evidence type="ECO:0000313" key="3">
    <source>
        <dbReference type="EMBL" id="KYO52853.1"/>
    </source>
</evidence>
<dbReference type="NCBIfam" id="TIGR03363">
    <property type="entry name" value="VI_chp_8"/>
    <property type="match status" value="1"/>
</dbReference>
<evidence type="ECO:0000256" key="1">
    <source>
        <dbReference type="SAM" id="MobiDB-lite"/>
    </source>
</evidence>
<evidence type="ECO:0000313" key="4">
    <source>
        <dbReference type="Proteomes" id="UP000075787"/>
    </source>
</evidence>
<organism evidence="3 4">
    <name type="scientific">Tistrella mobilis</name>
    <dbReference type="NCBI Taxonomy" id="171437"/>
    <lineage>
        <taxon>Bacteria</taxon>
        <taxon>Pseudomonadati</taxon>
        <taxon>Pseudomonadota</taxon>
        <taxon>Alphaproteobacteria</taxon>
        <taxon>Geminicoccales</taxon>
        <taxon>Geminicoccaceae</taxon>
        <taxon>Tistrella</taxon>
    </lineage>
</organism>
<comment type="caution">
    <text evidence="3">The sequence shown here is derived from an EMBL/GenBank/DDBJ whole genome shotgun (WGS) entry which is preliminary data.</text>
</comment>
<protein>
    <recommendedName>
        <fullName evidence="2">ImpA N-terminal domain-containing protein</fullName>
    </recommendedName>
</protein>
<dbReference type="RefSeq" id="WP_062763856.1">
    <property type="nucleotide sequence ID" value="NZ_CP121042.1"/>
</dbReference>
<dbReference type="PANTHER" id="PTHR37951:SF1">
    <property type="entry name" value="TYPE VI SECRETION SYSTEM COMPONENT TSSA1"/>
    <property type="match status" value="1"/>
</dbReference>
<evidence type="ECO:0000259" key="2">
    <source>
        <dbReference type="Pfam" id="PF06812"/>
    </source>
</evidence>
<proteinExistence type="predicted"/>
<dbReference type="EMBL" id="LPZR01000138">
    <property type="protein sequence ID" value="KYO52853.1"/>
    <property type="molecule type" value="Genomic_DNA"/>
</dbReference>
<dbReference type="InterPro" id="IPR010657">
    <property type="entry name" value="ImpA_N"/>
</dbReference>
<feature type="domain" description="ImpA N-terminal" evidence="2">
    <location>
        <begin position="15"/>
        <end position="143"/>
    </location>
</feature>
<name>A0A162L210_9PROT</name>
<gene>
    <name evidence="3" type="ORF">AUP44_27400</name>
</gene>
<sequence>MPPSPKIDPAVQALLDPIAGARPAGEDPREDYRVDAPFRRLKDLRSAARAAERAAEVEDEPQAPAEHWPEIDRLAADLLRHKAKDLEVAGLLIEAEVRLNGFAGLAFGFDVATGLIRDFWDGLWPAPDEEGIASRVRPLMALNGESGDGVLVQAIRKVPVLGPQGRGIALWQIDQAVELGRLEPERREQRLAKGAASMAMIEAAGREMTSADIDHAQAGIAAARAALARLDAALDQAAGRDAPPLARIRQVLEAAEQGLRLGLGARAPRTPEPVAGTAVPSGDRPAEETAAAPAVAASVPAGMALPVTAIATREDAFRVIEAVAGWFRTAEPHSPIAYTLDEAVRRGRLPLTDLITELIRDETARRDFLIAAGIKPADAA</sequence>
<dbReference type="OrthoDB" id="9771118at2"/>
<dbReference type="GeneID" id="97238892"/>
<accession>A0A162L210</accession>
<dbReference type="Pfam" id="PF06812">
    <property type="entry name" value="ImpA_N"/>
    <property type="match status" value="1"/>
</dbReference>
<dbReference type="PANTHER" id="PTHR37951">
    <property type="entry name" value="CYTOPLASMIC PROTEIN-RELATED"/>
    <property type="match status" value="1"/>
</dbReference>
<feature type="region of interest" description="Disordered" evidence="1">
    <location>
        <begin position="265"/>
        <end position="292"/>
    </location>
</feature>
<reference evidence="3 4" key="1">
    <citation type="submission" date="2015-12" db="EMBL/GenBank/DDBJ databases">
        <title>Genome sequence of Tistrella mobilis MCCC 1A02139.</title>
        <authorList>
            <person name="Lu L."/>
            <person name="Lai Q."/>
            <person name="Shao Z."/>
            <person name="Qian P."/>
        </authorList>
    </citation>
    <scope>NUCLEOTIDE SEQUENCE [LARGE SCALE GENOMIC DNA]</scope>
    <source>
        <strain evidence="3 4">MCCC 1A02139</strain>
    </source>
</reference>
<dbReference type="AlphaFoldDB" id="A0A162L210"/>